<dbReference type="EMBL" id="JACCBN010000001">
    <property type="protein sequence ID" value="NYD37583.1"/>
    <property type="molecule type" value="Genomic_DNA"/>
</dbReference>
<reference evidence="3 4" key="1">
    <citation type="submission" date="2020-07" db="EMBL/GenBank/DDBJ databases">
        <title>Sequencing the genomes of 1000 actinobacteria strains.</title>
        <authorList>
            <person name="Klenk H.-P."/>
        </authorList>
    </citation>
    <scope>NUCLEOTIDE SEQUENCE [LARGE SCALE GENOMIC DNA]</scope>
    <source>
        <strain evidence="3 4">DSM 45772</strain>
    </source>
</reference>
<dbReference type="RefSeq" id="WP_246325614.1">
    <property type="nucleotide sequence ID" value="NZ_BAABHP010000025.1"/>
</dbReference>
<evidence type="ECO:0008006" key="5">
    <source>
        <dbReference type="Google" id="ProtNLM"/>
    </source>
</evidence>
<feature type="signal peptide" evidence="2">
    <location>
        <begin position="1"/>
        <end position="25"/>
    </location>
</feature>
<keyword evidence="4" id="KW-1185">Reference proteome</keyword>
<comment type="caution">
    <text evidence="3">The sequence shown here is derived from an EMBL/GenBank/DDBJ whole genome shotgun (WGS) entry which is preliminary data.</text>
</comment>
<organism evidence="3 4">
    <name type="scientific">Actinomycetospora corticicola</name>
    <dbReference type="NCBI Taxonomy" id="663602"/>
    <lineage>
        <taxon>Bacteria</taxon>
        <taxon>Bacillati</taxon>
        <taxon>Actinomycetota</taxon>
        <taxon>Actinomycetes</taxon>
        <taxon>Pseudonocardiales</taxon>
        <taxon>Pseudonocardiaceae</taxon>
        <taxon>Actinomycetospora</taxon>
    </lineage>
</organism>
<proteinExistence type="predicted"/>
<evidence type="ECO:0000256" key="1">
    <source>
        <dbReference type="SAM" id="MobiDB-lite"/>
    </source>
</evidence>
<dbReference type="Proteomes" id="UP000535890">
    <property type="component" value="Unassembled WGS sequence"/>
</dbReference>
<name>A0A7Y9J6T3_9PSEU</name>
<evidence type="ECO:0000256" key="2">
    <source>
        <dbReference type="SAM" id="SignalP"/>
    </source>
</evidence>
<protein>
    <recommendedName>
        <fullName evidence="5">DUF320 domain-containing protein</fullName>
    </recommendedName>
</protein>
<accession>A0A7Y9J6T3</accession>
<feature type="compositionally biased region" description="Low complexity" evidence="1">
    <location>
        <begin position="98"/>
        <end position="116"/>
    </location>
</feature>
<evidence type="ECO:0000313" key="3">
    <source>
        <dbReference type="EMBL" id="NYD37583.1"/>
    </source>
</evidence>
<dbReference type="AlphaFoldDB" id="A0A7Y9J6T3"/>
<keyword evidence="2" id="KW-0732">Signal</keyword>
<feature type="chain" id="PRO_5031254328" description="DUF320 domain-containing protein" evidence="2">
    <location>
        <begin position="26"/>
        <end position="133"/>
    </location>
</feature>
<feature type="region of interest" description="Disordered" evidence="1">
    <location>
        <begin position="98"/>
        <end position="123"/>
    </location>
</feature>
<sequence length="133" mass="12898">MLRKTVLTTVIIGAGLGSMSGAALAWDHHGSDSAKGCSNSIAGASENGSGDSLGDTTGGDQAFDASNLCDILNGNQIASKNNVATAGTIINGDTTDITRTSTDTNTETTDTTVPATPGGAGGLDLGGLLGGLG</sequence>
<evidence type="ECO:0000313" key="4">
    <source>
        <dbReference type="Proteomes" id="UP000535890"/>
    </source>
</evidence>
<gene>
    <name evidence="3" type="ORF">BJ983_003685</name>
</gene>